<dbReference type="Pfam" id="PF22233">
    <property type="entry name" value="PhyR_sigma-like"/>
    <property type="match status" value="1"/>
</dbReference>
<name>A0A159Z8A7_9RHOB</name>
<dbReference type="KEGG" id="daa:AKL17_4525"/>
<dbReference type="Proteomes" id="UP000076128">
    <property type="component" value="Chromosome"/>
</dbReference>
<dbReference type="PATRIC" id="fig|1335048.3.peg.4698"/>
<protein>
    <submittedName>
        <fullName evidence="3">Two-component response regulator</fullName>
    </submittedName>
</protein>
<dbReference type="Gene3D" id="3.40.50.2300">
    <property type="match status" value="1"/>
</dbReference>
<accession>A0A159Z8A7</accession>
<keyword evidence="4" id="KW-1185">Reference proteome</keyword>
<evidence type="ECO:0000259" key="2">
    <source>
        <dbReference type="Pfam" id="PF22233"/>
    </source>
</evidence>
<dbReference type="SUPFAM" id="SSF88659">
    <property type="entry name" value="Sigma3 and sigma4 domains of RNA polymerase sigma factors"/>
    <property type="match status" value="1"/>
</dbReference>
<evidence type="ECO:0000313" key="3">
    <source>
        <dbReference type="EMBL" id="AMY71737.1"/>
    </source>
</evidence>
<dbReference type="InterPro" id="IPR013324">
    <property type="entry name" value="RNA_pol_sigma_r3/r4-like"/>
</dbReference>
<reference evidence="3 4" key="1">
    <citation type="submission" date="2015-09" db="EMBL/GenBank/DDBJ databases">
        <title>Complete genome sequence of Defluviimonas alba cai42t isolated from an oilfield in Xinjiang.</title>
        <authorList>
            <person name="Geng S."/>
            <person name="Pan X."/>
            <person name="Wu X."/>
        </authorList>
    </citation>
    <scope>NUCLEOTIDE SEQUENCE [LARGE SCALE GENOMIC DNA]</scope>
    <source>
        <strain evidence="4">cai42</strain>
    </source>
</reference>
<dbReference type="EMBL" id="CP012661">
    <property type="protein sequence ID" value="AMY71737.1"/>
    <property type="molecule type" value="Genomic_DNA"/>
</dbReference>
<dbReference type="STRING" id="1335048.AKL17_4525"/>
<dbReference type="AlphaFoldDB" id="A0A159Z8A7"/>
<organism evidence="3 4">
    <name type="scientific">Frigidibacter mobilis</name>
    <dbReference type="NCBI Taxonomy" id="1335048"/>
    <lineage>
        <taxon>Bacteria</taxon>
        <taxon>Pseudomonadati</taxon>
        <taxon>Pseudomonadota</taxon>
        <taxon>Alphaproteobacteria</taxon>
        <taxon>Rhodobacterales</taxon>
        <taxon>Paracoccaceae</taxon>
        <taxon>Frigidibacter</taxon>
    </lineage>
</organism>
<feature type="domain" description="PhyR sigma4" evidence="2">
    <location>
        <begin position="93"/>
        <end position="141"/>
    </location>
</feature>
<dbReference type="InterPro" id="IPR053867">
    <property type="entry name" value="PhyR_sigma4"/>
</dbReference>
<dbReference type="Pfam" id="PF22029">
    <property type="entry name" value="PhyR_sigma2"/>
    <property type="match status" value="1"/>
</dbReference>
<feature type="domain" description="PhyR sigma2" evidence="1">
    <location>
        <begin position="13"/>
        <end position="67"/>
    </location>
</feature>
<evidence type="ECO:0000313" key="4">
    <source>
        <dbReference type="Proteomes" id="UP000076128"/>
    </source>
</evidence>
<dbReference type="InterPro" id="IPR053866">
    <property type="entry name" value="PhyR_sigma2"/>
</dbReference>
<gene>
    <name evidence="3" type="ORF">AKL17_4525</name>
</gene>
<proteinExistence type="predicted"/>
<evidence type="ECO:0000259" key="1">
    <source>
        <dbReference type="Pfam" id="PF22029"/>
    </source>
</evidence>
<sequence length="220" mass="24182">MTDGKSTDITAAIGPELPFLRRYARALTGSQTTGDRYAVATLEAILADRTLFEGDLAPRVALFRAFHAIWSSAGAPVAEGGTDALEARAQVHLSGLTRNTREALLLRTIEEMRFDQIAQIMDITQSEAEELITIAMNEMGRTILGDVMIIEDETIIAMDIQSIVQSMGHHVTGLLAPASRPWRSAASSARTWCLPISSWRTIHRASMRSRIFWASLAISR</sequence>
<dbReference type="Gene3D" id="1.20.140.160">
    <property type="match status" value="1"/>
</dbReference>